<dbReference type="EMBL" id="ML735248">
    <property type="protein sequence ID" value="KAE8391124.1"/>
    <property type="molecule type" value="Genomic_DNA"/>
</dbReference>
<sequence length="202" mass="22588">MSSHFQLLQPSTYLPTYTFHVTIGLCFTSIGIWAILVVRFTLLHAVPLLAPIAGLPLYSYRILVHLLREHTRAANKLAFFASIAIAIVIRTIIIAFRATDSISNSSFLRKPISYLHINYFTSIAVIKGYSSFLQIHLLGKVYNSSPIVLSNQIRLSTLGIAFVTRTITYAFRTIELHAVGIPDQVNHFAYILVKTINGQPLT</sequence>
<gene>
    <name evidence="2" type="ORF">BDV23DRAFT_171874</name>
</gene>
<keyword evidence="1" id="KW-1133">Transmembrane helix</keyword>
<feature type="transmembrane region" description="Helical" evidence="1">
    <location>
        <begin position="76"/>
        <end position="96"/>
    </location>
</feature>
<dbReference type="Proteomes" id="UP000326877">
    <property type="component" value="Unassembled WGS sequence"/>
</dbReference>
<feature type="transmembrane region" description="Helical" evidence="1">
    <location>
        <begin position="42"/>
        <end position="64"/>
    </location>
</feature>
<evidence type="ECO:0000256" key="1">
    <source>
        <dbReference type="SAM" id="Phobius"/>
    </source>
</evidence>
<keyword evidence="1" id="KW-0472">Membrane</keyword>
<organism evidence="2">
    <name type="scientific">Petromyces alliaceus</name>
    <name type="common">Aspergillus alliaceus</name>
    <dbReference type="NCBI Taxonomy" id="209559"/>
    <lineage>
        <taxon>Eukaryota</taxon>
        <taxon>Fungi</taxon>
        <taxon>Dikarya</taxon>
        <taxon>Ascomycota</taxon>
        <taxon>Pezizomycotina</taxon>
        <taxon>Eurotiomycetes</taxon>
        <taxon>Eurotiomycetidae</taxon>
        <taxon>Eurotiales</taxon>
        <taxon>Aspergillaceae</taxon>
        <taxon>Aspergillus</taxon>
        <taxon>Aspergillus subgen. Circumdati</taxon>
    </lineage>
</organism>
<accession>A0A5N7CAE6</accession>
<name>A0A5N7CAE6_PETAA</name>
<proteinExistence type="predicted"/>
<feature type="transmembrane region" description="Helical" evidence="1">
    <location>
        <begin position="12"/>
        <end position="36"/>
    </location>
</feature>
<keyword evidence="1" id="KW-0812">Transmembrane</keyword>
<evidence type="ECO:0000313" key="2">
    <source>
        <dbReference type="EMBL" id="KAE8391124.1"/>
    </source>
</evidence>
<protein>
    <submittedName>
        <fullName evidence="2">Uncharacterized protein</fullName>
    </submittedName>
</protein>
<reference evidence="2" key="1">
    <citation type="submission" date="2019-04" db="EMBL/GenBank/DDBJ databases">
        <title>Friends and foes A comparative genomics studyof 23 Aspergillus species from section Flavi.</title>
        <authorList>
            <consortium name="DOE Joint Genome Institute"/>
            <person name="Kjaerbolling I."/>
            <person name="Vesth T."/>
            <person name="Frisvad J.C."/>
            <person name="Nybo J.L."/>
            <person name="Theobald S."/>
            <person name="Kildgaard S."/>
            <person name="Isbrandt T."/>
            <person name="Kuo A."/>
            <person name="Sato A."/>
            <person name="Lyhne E.K."/>
            <person name="Kogle M.E."/>
            <person name="Wiebenga A."/>
            <person name="Kun R.S."/>
            <person name="Lubbers R.J."/>
            <person name="Makela M.R."/>
            <person name="Barry K."/>
            <person name="Chovatia M."/>
            <person name="Clum A."/>
            <person name="Daum C."/>
            <person name="Haridas S."/>
            <person name="He G."/>
            <person name="LaButti K."/>
            <person name="Lipzen A."/>
            <person name="Mondo S."/>
            <person name="Riley R."/>
            <person name="Salamov A."/>
            <person name="Simmons B.A."/>
            <person name="Magnuson J.K."/>
            <person name="Henrissat B."/>
            <person name="Mortensen U.H."/>
            <person name="Larsen T.O."/>
            <person name="Devries R.P."/>
            <person name="Grigoriev I.V."/>
            <person name="Machida M."/>
            <person name="Baker S.E."/>
            <person name="Andersen M.R."/>
        </authorList>
    </citation>
    <scope>NUCLEOTIDE SEQUENCE [LARGE SCALE GENOMIC DNA]</scope>
    <source>
        <strain evidence="2">IBT 14317</strain>
    </source>
</reference>
<dbReference type="AlphaFoldDB" id="A0A5N7CAE6"/>